<organism evidence="1 2">
    <name type="scientific">Allorhodopirellula heiligendammensis</name>
    <dbReference type="NCBI Taxonomy" id="2714739"/>
    <lineage>
        <taxon>Bacteria</taxon>
        <taxon>Pseudomonadati</taxon>
        <taxon>Planctomycetota</taxon>
        <taxon>Planctomycetia</taxon>
        <taxon>Pirellulales</taxon>
        <taxon>Pirellulaceae</taxon>
        <taxon>Allorhodopirellula</taxon>
    </lineage>
</organism>
<name>A0A5C6BWL1_9BACT</name>
<dbReference type="EMBL" id="SJPU01000002">
    <property type="protein sequence ID" value="TWU16643.1"/>
    <property type="molecule type" value="Genomic_DNA"/>
</dbReference>
<dbReference type="Proteomes" id="UP000319908">
    <property type="component" value="Unassembled WGS sequence"/>
</dbReference>
<gene>
    <name evidence="1" type="ORF">Poly21_38480</name>
</gene>
<dbReference type="AlphaFoldDB" id="A0A5C6BWL1"/>
<evidence type="ECO:0000313" key="1">
    <source>
        <dbReference type="EMBL" id="TWU16643.1"/>
    </source>
</evidence>
<keyword evidence="2" id="KW-1185">Reference proteome</keyword>
<comment type="caution">
    <text evidence="1">The sequence shown here is derived from an EMBL/GenBank/DDBJ whole genome shotgun (WGS) entry which is preliminary data.</text>
</comment>
<proteinExistence type="predicted"/>
<sequence>MTDSTTTNKPALRGRRRLLLACALLCIGCRGVSKSDREPAHFQSLPIPSMRPDPATVRACGFQDKINPISQPGSEPTR</sequence>
<evidence type="ECO:0000313" key="2">
    <source>
        <dbReference type="Proteomes" id="UP000319908"/>
    </source>
</evidence>
<protein>
    <submittedName>
        <fullName evidence="1">Uncharacterized protein</fullName>
    </submittedName>
</protein>
<accession>A0A5C6BWL1</accession>
<reference evidence="1 2" key="1">
    <citation type="journal article" date="2020" name="Antonie Van Leeuwenhoek">
        <title>Rhodopirellula heiligendammensis sp. nov., Rhodopirellula pilleata sp. nov., and Rhodopirellula solitaria sp. nov. isolated from natural or artificial marine surfaces in Northern Germany and California, USA, and emended description of the genus Rhodopirellula.</title>
        <authorList>
            <person name="Kallscheuer N."/>
            <person name="Wiegand S."/>
            <person name="Jogler M."/>
            <person name="Boedeker C."/>
            <person name="Peeters S.H."/>
            <person name="Rast P."/>
            <person name="Heuer A."/>
            <person name="Jetten M.S.M."/>
            <person name="Rohde M."/>
            <person name="Jogler C."/>
        </authorList>
    </citation>
    <scope>NUCLEOTIDE SEQUENCE [LARGE SCALE GENOMIC DNA]</scope>
    <source>
        <strain evidence="1 2">Poly21</strain>
    </source>
</reference>